<evidence type="ECO:0000256" key="1">
    <source>
        <dbReference type="ARBA" id="ARBA00022490"/>
    </source>
</evidence>
<dbReference type="AlphaFoldDB" id="A0A509E835"/>
<keyword evidence="1" id="KW-0963">Cytoplasm</keyword>
<feature type="region of interest" description="Disordered" evidence="3">
    <location>
        <begin position="42"/>
        <end position="66"/>
    </location>
</feature>
<evidence type="ECO:0000313" key="5">
    <source>
        <dbReference type="Proteomes" id="UP000410984"/>
    </source>
</evidence>
<protein>
    <submittedName>
        <fullName evidence="4">Ribosome modulation factor</fullName>
    </submittedName>
</protein>
<gene>
    <name evidence="4" type="primary">rmf</name>
    <name evidence="4" type="ORF">MET9862_00983</name>
</gene>
<dbReference type="InterPro" id="IPR007040">
    <property type="entry name" value="Ribosome_modulation_factor"/>
</dbReference>
<reference evidence="4 5" key="1">
    <citation type="submission" date="2019-06" db="EMBL/GenBank/DDBJ databases">
        <authorList>
            <person name="Rodrigo-Torres L."/>
            <person name="Arahal R. D."/>
            <person name="Lucena T."/>
        </authorList>
    </citation>
    <scope>NUCLEOTIDE SEQUENCE [LARGE SCALE GENOMIC DNA]</scope>
    <source>
        <strain evidence="4 5">SB0023/3</strain>
    </source>
</reference>
<dbReference type="GO" id="GO:0006417">
    <property type="term" value="P:regulation of translation"/>
    <property type="evidence" value="ECO:0007669"/>
    <property type="project" value="UniProtKB-KW"/>
</dbReference>
<dbReference type="Pfam" id="PF04957">
    <property type="entry name" value="RMF"/>
    <property type="match status" value="1"/>
</dbReference>
<evidence type="ECO:0000256" key="3">
    <source>
        <dbReference type="SAM" id="MobiDB-lite"/>
    </source>
</evidence>
<organism evidence="4 5">
    <name type="scientific">Methylobacterium symbioticum</name>
    <dbReference type="NCBI Taxonomy" id="2584084"/>
    <lineage>
        <taxon>Bacteria</taxon>
        <taxon>Pseudomonadati</taxon>
        <taxon>Pseudomonadota</taxon>
        <taxon>Alphaproteobacteria</taxon>
        <taxon>Hyphomicrobiales</taxon>
        <taxon>Methylobacteriaceae</taxon>
        <taxon>Methylobacterium</taxon>
    </lineage>
</organism>
<dbReference type="Proteomes" id="UP000410984">
    <property type="component" value="Unassembled WGS sequence"/>
</dbReference>
<dbReference type="InterPro" id="IPR023200">
    <property type="entry name" value="RMF_sf"/>
</dbReference>
<sequence>MTTEGATASDSPLIKGRNARLYGKSRESCPYAEGTQDRAGWLEGFDGASTPEAEQDAGTVDDVAKG</sequence>
<keyword evidence="2" id="KW-0810">Translation regulation</keyword>
<name>A0A509E835_9HYPH</name>
<proteinExistence type="predicted"/>
<evidence type="ECO:0000256" key="2">
    <source>
        <dbReference type="ARBA" id="ARBA00022845"/>
    </source>
</evidence>
<accession>A0A509E835</accession>
<dbReference type="OrthoDB" id="7999269at2"/>
<keyword evidence="5" id="KW-1185">Reference proteome</keyword>
<dbReference type="RefSeq" id="WP_142581990.1">
    <property type="nucleotide sequence ID" value="NZ_CABFPH010000008.1"/>
</dbReference>
<dbReference type="EMBL" id="CABFPH010000008">
    <property type="protein sequence ID" value="VUD70416.1"/>
    <property type="molecule type" value="Genomic_DNA"/>
</dbReference>
<dbReference type="NCBIfam" id="NF041886">
    <property type="entry name" value="Rmf_CrpP_fam"/>
    <property type="match status" value="1"/>
</dbReference>
<dbReference type="Gene3D" id="1.10.10.620">
    <property type="entry name" value="ribosome modulation factor like domain"/>
    <property type="match status" value="1"/>
</dbReference>
<evidence type="ECO:0000313" key="4">
    <source>
        <dbReference type="EMBL" id="VUD70416.1"/>
    </source>
</evidence>